<reference evidence="2" key="1">
    <citation type="submission" date="2022-08" db="EMBL/GenBank/DDBJ databases">
        <authorList>
            <consortium name="DOE Joint Genome Institute"/>
            <person name="Min B."/>
            <person name="Riley R."/>
            <person name="Sierra-Patev S."/>
            <person name="Naranjo-Ortiz M."/>
            <person name="Looney B."/>
            <person name="Konkel Z."/>
            <person name="Slot J.C."/>
            <person name="Sakamoto Y."/>
            <person name="Steenwyk J.L."/>
            <person name="Rokas A."/>
            <person name="Carro J."/>
            <person name="Camarero S."/>
            <person name="Ferreira P."/>
            <person name="Molpeceres G."/>
            <person name="Ruiz-Duenas F.J."/>
            <person name="Serrano A."/>
            <person name="Henrissat B."/>
            <person name="Drula E."/>
            <person name="Hughes K.W."/>
            <person name="Mata J.L."/>
            <person name="Ishikawa N.K."/>
            <person name="Vargas-Isla R."/>
            <person name="Ushijima S."/>
            <person name="Smith C.A."/>
            <person name="Ahrendt S."/>
            <person name="Andreopoulos W."/>
            <person name="He G."/>
            <person name="Labutti K."/>
            <person name="Lipzen A."/>
            <person name="Ng V."/>
            <person name="Sandor L."/>
            <person name="Barry K."/>
            <person name="Martinez A.T."/>
            <person name="Xiao Y."/>
            <person name="Gibbons J.G."/>
            <person name="Terashima K."/>
            <person name="Hibbett D.S."/>
            <person name="Grigoriev I.V."/>
        </authorList>
    </citation>
    <scope>NUCLEOTIDE SEQUENCE</scope>
    <source>
        <strain evidence="2">Sp2 HRB7682 ss15</strain>
    </source>
</reference>
<evidence type="ECO:0000313" key="3">
    <source>
        <dbReference type="Proteomes" id="UP001150238"/>
    </source>
</evidence>
<proteinExistence type="predicted"/>
<protein>
    <recommendedName>
        <fullName evidence="1">Hemerythrin-like domain-containing protein</fullName>
    </recommendedName>
</protein>
<dbReference type="AlphaFoldDB" id="A0A9W8ZXC5"/>
<gene>
    <name evidence="2" type="ORF">C8J55DRAFT_564569</name>
</gene>
<dbReference type="Gene3D" id="1.20.120.520">
    <property type="entry name" value="nmb1532 protein domain like"/>
    <property type="match status" value="1"/>
</dbReference>
<dbReference type="PANTHER" id="PTHR38048:SF2">
    <property type="entry name" value="HEMERYTHRIN-LIKE DOMAIN-CONTAINING PROTEIN"/>
    <property type="match status" value="1"/>
</dbReference>
<dbReference type="EMBL" id="JANVFS010000035">
    <property type="protein sequence ID" value="KAJ4469504.1"/>
    <property type="molecule type" value="Genomic_DNA"/>
</dbReference>
<feature type="domain" description="Hemerythrin-like" evidence="1">
    <location>
        <begin position="26"/>
        <end position="144"/>
    </location>
</feature>
<comment type="caution">
    <text evidence="2">The sequence shown here is derived from an EMBL/GenBank/DDBJ whole genome shotgun (WGS) entry which is preliminary data.</text>
</comment>
<accession>A0A9W8ZXC5</accession>
<evidence type="ECO:0000313" key="2">
    <source>
        <dbReference type="EMBL" id="KAJ4469504.1"/>
    </source>
</evidence>
<dbReference type="Proteomes" id="UP001150238">
    <property type="component" value="Unassembled WGS sequence"/>
</dbReference>
<reference evidence="2" key="2">
    <citation type="journal article" date="2023" name="Proc. Natl. Acad. Sci. U.S.A.">
        <title>A global phylogenomic analysis of the shiitake genus Lentinula.</title>
        <authorList>
            <person name="Sierra-Patev S."/>
            <person name="Min B."/>
            <person name="Naranjo-Ortiz M."/>
            <person name="Looney B."/>
            <person name="Konkel Z."/>
            <person name="Slot J.C."/>
            <person name="Sakamoto Y."/>
            <person name="Steenwyk J.L."/>
            <person name="Rokas A."/>
            <person name="Carro J."/>
            <person name="Camarero S."/>
            <person name="Ferreira P."/>
            <person name="Molpeceres G."/>
            <person name="Ruiz-Duenas F.J."/>
            <person name="Serrano A."/>
            <person name="Henrissat B."/>
            <person name="Drula E."/>
            <person name="Hughes K.W."/>
            <person name="Mata J.L."/>
            <person name="Ishikawa N.K."/>
            <person name="Vargas-Isla R."/>
            <person name="Ushijima S."/>
            <person name="Smith C.A."/>
            <person name="Donoghue J."/>
            <person name="Ahrendt S."/>
            <person name="Andreopoulos W."/>
            <person name="He G."/>
            <person name="LaButti K."/>
            <person name="Lipzen A."/>
            <person name="Ng V."/>
            <person name="Riley R."/>
            <person name="Sandor L."/>
            <person name="Barry K."/>
            <person name="Martinez A.T."/>
            <person name="Xiao Y."/>
            <person name="Gibbons J.G."/>
            <person name="Terashima K."/>
            <person name="Grigoriev I.V."/>
            <person name="Hibbett D."/>
        </authorList>
    </citation>
    <scope>NUCLEOTIDE SEQUENCE</scope>
    <source>
        <strain evidence="2">Sp2 HRB7682 ss15</strain>
    </source>
</reference>
<name>A0A9W8ZXC5_9AGAR</name>
<dbReference type="InterPro" id="IPR012312">
    <property type="entry name" value="Hemerythrin-like"/>
</dbReference>
<dbReference type="Pfam" id="PF01814">
    <property type="entry name" value="Hemerythrin"/>
    <property type="match status" value="1"/>
</dbReference>
<dbReference type="PANTHER" id="PTHR38048">
    <property type="entry name" value="EXPRESSED PROTEIN"/>
    <property type="match status" value="1"/>
</dbReference>
<organism evidence="2 3">
    <name type="scientific">Lentinula lateritia</name>
    <dbReference type="NCBI Taxonomy" id="40482"/>
    <lineage>
        <taxon>Eukaryota</taxon>
        <taxon>Fungi</taxon>
        <taxon>Dikarya</taxon>
        <taxon>Basidiomycota</taxon>
        <taxon>Agaricomycotina</taxon>
        <taxon>Agaricomycetes</taxon>
        <taxon>Agaricomycetidae</taxon>
        <taxon>Agaricales</taxon>
        <taxon>Marasmiineae</taxon>
        <taxon>Omphalotaceae</taxon>
        <taxon>Lentinula</taxon>
    </lineage>
</organism>
<dbReference type="InterPro" id="IPR053206">
    <property type="entry name" value="Dimeric_xanthone_biosynth"/>
</dbReference>
<sequence length="260" mass="29915">MPAPYPLLDMPPGSIKNIHEYPAIHMAAVHNMFIQSINAIVAHAPTLPTNKLQPFMVFCFTVIDNIHHHHHIEETFLFPELEKKLGAGTLSRNFEEHADFVPQLDELKVYLQKVQTGELPYDGPLLVEKIHLFSDSMMLHLSHEIPTLEASRLKAVFTEKELKDIDSQGLSIALKTVSFYTSIPWGMVCANPATPWWVLRTDYMGLLIVFAADWAYRFPPLPLPVKLATRWWFSRRYREAWEFGPLDLYGKPRQAEVEKP</sequence>
<evidence type="ECO:0000259" key="1">
    <source>
        <dbReference type="Pfam" id="PF01814"/>
    </source>
</evidence>